<dbReference type="SUPFAM" id="SSF46938">
    <property type="entry name" value="CRAL/TRIO N-terminal domain"/>
    <property type="match status" value="1"/>
</dbReference>
<organism evidence="2 3">
    <name type="scientific">Pseudolycoriella hygida</name>
    <dbReference type="NCBI Taxonomy" id="35572"/>
    <lineage>
        <taxon>Eukaryota</taxon>
        <taxon>Metazoa</taxon>
        <taxon>Ecdysozoa</taxon>
        <taxon>Arthropoda</taxon>
        <taxon>Hexapoda</taxon>
        <taxon>Insecta</taxon>
        <taxon>Pterygota</taxon>
        <taxon>Neoptera</taxon>
        <taxon>Endopterygota</taxon>
        <taxon>Diptera</taxon>
        <taxon>Nematocera</taxon>
        <taxon>Sciaroidea</taxon>
        <taxon>Sciaridae</taxon>
        <taxon>Pseudolycoriella</taxon>
    </lineage>
</organism>
<dbReference type="PANTHER" id="PTHR23324">
    <property type="entry name" value="SEC14 RELATED PROTEIN"/>
    <property type="match status" value="1"/>
</dbReference>
<dbReference type="AlphaFoldDB" id="A0A9Q0N3S8"/>
<dbReference type="GO" id="GO:0005737">
    <property type="term" value="C:cytoplasm"/>
    <property type="evidence" value="ECO:0007669"/>
    <property type="project" value="TreeGrafter"/>
</dbReference>
<dbReference type="Gene3D" id="2.60.120.680">
    <property type="entry name" value="GOLD domain"/>
    <property type="match status" value="1"/>
</dbReference>
<feature type="domain" description="CRAL-TRIO" evidence="1">
    <location>
        <begin position="74"/>
        <end position="251"/>
    </location>
</feature>
<dbReference type="Gene3D" id="3.40.525.10">
    <property type="entry name" value="CRAL-TRIO lipid binding domain"/>
    <property type="match status" value="1"/>
</dbReference>
<proteinExistence type="predicted"/>
<accession>A0A9Q0N3S8</accession>
<dbReference type="SMART" id="SM01100">
    <property type="entry name" value="CRAL_TRIO_N"/>
    <property type="match status" value="1"/>
</dbReference>
<dbReference type="OrthoDB" id="1434354at2759"/>
<evidence type="ECO:0000313" key="3">
    <source>
        <dbReference type="Proteomes" id="UP001151699"/>
    </source>
</evidence>
<dbReference type="PROSITE" id="PS50191">
    <property type="entry name" value="CRAL_TRIO"/>
    <property type="match status" value="1"/>
</dbReference>
<protein>
    <submittedName>
        <fullName evidence="2">SEC14-like protein 2</fullName>
    </submittedName>
</protein>
<dbReference type="SUPFAM" id="SSF101576">
    <property type="entry name" value="Supernatant protein factor (SPF), C-terminal domain"/>
    <property type="match status" value="1"/>
</dbReference>
<gene>
    <name evidence="2" type="primary">Sec14l2</name>
    <name evidence="2" type="ORF">Bhyg_07015</name>
</gene>
<dbReference type="InterPro" id="IPR036273">
    <property type="entry name" value="CRAL/TRIO_N_dom_sf"/>
</dbReference>
<dbReference type="InterPro" id="IPR036598">
    <property type="entry name" value="GOLD_dom_sf"/>
</dbReference>
<dbReference type="Proteomes" id="UP001151699">
    <property type="component" value="Chromosome B"/>
</dbReference>
<dbReference type="Pfam" id="PF03765">
    <property type="entry name" value="CRAL_TRIO_N"/>
    <property type="match status" value="1"/>
</dbReference>
<dbReference type="SMART" id="SM00516">
    <property type="entry name" value="SEC14"/>
    <property type="match status" value="1"/>
</dbReference>
<dbReference type="Pfam" id="PF00650">
    <property type="entry name" value="CRAL_TRIO"/>
    <property type="match status" value="1"/>
</dbReference>
<dbReference type="PANTHER" id="PTHR23324:SF83">
    <property type="entry name" value="SEC14-LIKE PROTEIN 2"/>
    <property type="match status" value="1"/>
</dbReference>
<dbReference type="InterPro" id="IPR001251">
    <property type="entry name" value="CRAL-TRIO_dom"/>
</dbReference>
<dbReference type="CDD" id="cd00170">
    <property type="entry name" value="SEC14"/>
    <property type="match status" value="1"/>
</dbReference>
<comment type="caution">
    <text evidence="2">The sequence shown here is derived from an EMBL/GenBank/DDBJ whole genome shotgun (WGS) entry which is preliminary data.</text>
</comment>
<dbReference type="InterPro" id="IPR011074">
    <property type="entry name" value="CRAL/TRIO_N_dom"/>
</dbReference>
<reference evidence="2" key="1">
    <citation type="submission" date="2022-07" db="EMBL/GenBank/DDBJ databases">
        <authorList>
            <person name="Trinca V."/>
            <person name="Uliana J.V.C."/>
            <person name="Torres T.T."/>
            <person name="Ward R.J."/>
            <person name="Monesi N."/>
        </authorList>
    </citation>
    <scope>NUCLEOTIDE SEQUENCE</scope>
    <source>
        <strain evidence="2">HSMRA1968</strain>
        <tissue evidence="2">Whole embryos</tissue>
    </source>
</reference>
<dbReference type="InterPro" id="IPR051064">
    <property type="entry name" value="SEC14/CRAL-TRIO_domain"/>
</dbReference>
<evidence type="ECO:0000259" key="1">
    <source>
        <dbReference type="PROSITE" id="PS50191"/>
    </source>
</evidence>
<sequence length="389" mass="45403">MLIRSPILQDDQKFSLMKFRRAITDVTKPEHDDFFLIRWLNARNWNIENAEKMFRDSIKWRERWNVDDIANWKVPKPLLDFTPHGLSGFDKDGCPIIIIPFAGMDMWGILHTVSRADFIRATIQNIEKYLKIGLEQSKIHGPQARQFVILFDMEGFSLKQYTWRPAAEVVISLIKMYEANYPEILKCCFIINVPKVFAFVYNIIKNFLDTYTLSKIFIFKNDSKKWLPKLLEHVDESQLPTYFGGQMTDDDGNPKCLSKICWGGKIPEELYTDKNDSLTNNEDFVDTTVKKGGKIKLELNCEEDHHLLKVNNKTGEESVELPLQRVASHQLDEEGFITCQKDFTYHVLFDNTYSFFKSKRIRYSVVLVKEQNVDELEAAADKICNNTQK</sequence>
<name>A0A9Q0N3S8_9DIPT</name>
<keyword evidence="3" id="KW-1185">Reference proteome</keyword>
<dbReference type="SUPFAM" id="SSF52087">
    <property type="entry name" value="CRAL/TRIO domain"/>
    <property type="match status" value="1"/>
</dbReference>
<dbReference type="InterPro" id="IPR036865">
    <property type="entry name" value="CRAL-TRIO_dom_sf"/>
</dbReference>
<evidence type="ECO:0000313" key="2">
    <source>
        <dbReference type="EMBL" id="KAJ6642069.1"/>
    </source>
</evidence>
<dbReference type="EMBL" id="WJQU01000002">
    <property type="protein sequence ID" value="KAJ6642069.1"/>
    <property type="molecule type" value="Genomic_DNA"/>
</dbReference>